<dbReference type="InterPro" id="IPR008920">
    <property type="entry name" value="TF_FadR/GntR_C"/>
</dbReference>
<evidence type="ECO:0000259" key="4">
    <source>
        <dbReference type="PROSITE" id="PS50949"/>
    </source>
</evidence>
<keyword evidence="1" id="KW-0805">Transcription regulation</keyword>
<keyword evidence="3" id="KW-0804">Transcription</keyword>
<dbReference type="InterPro" id="IPR036388">
    <property type="entry name" value="WH-like_DNA-bd_sf"/>
</dbReference>
<dbReference type="PROSITE" id="PS50949">
    <property type="entry name" value="HTH_GNTR"/>
    <property type="match status" value="1"/>
</dbReference>
<protein>
    <submittedName>
        <fullName evidence="5">FadR/GntR family transcriptional regulator</fullName>
    </submittedName>
</protein>
<dbReference type="SUPFAM" id="SSF48008">
    <property type="entry name" value="GntR ligand-binding domain-like"/>
    <property type="match status" value="1"/>
</dbReference>
<dbReference type="GO" id="GO:0003700">
    <property type="term" value="F:DNA-binding transcription factor activity"/>
    <property type="evidence" value="ECO:0007669"/>
    <property type="project" value="InterPro"/>
</dbReference>
<dbReference type="InterPro" id="IPR036390">
    <property type="entry name" value="WH_DNA-bd_sf"/>
</dbReference>
<evidence type="ECO:0000256" key="2">
    <source>
        <dbReference type="ARBA" id="ARBA00023125"/>
    </source>
</evidence>
<dbReference type="Gene3D" id="1.10.10.10">
    <property type="entry name" value="Winged helix-like DNA-binding domain superfamily/Winged helix DNA-binding domain"/>
    <property type="match status" value="1"/>
</dbReference>
<name>A0AAU8DLE5_9ACTN</name>
<dbReference type="Pfam" id="PF07729">
    <property type="entry name" value="FCD"/>
    <property type="match status" value="1"/>
</dbReference>
<organism evidence="5">
    <name type="scientific">Nakamurella sp. A5-74</name>
    <dbReference type="NCBI Taxonomy" id="3158264"/>
    <lineage>
        <taxon>Bacteria</taxon>
        <taxon>Bacillati</taxon>
        <taxon>Actinomycetota</taxon>
        <taxon>Actinomycetes</taxon>
        <taxon>Nakamurellales</taxon>
        <taxon>Nakamurellaceae</taxon>
        <taxon>Nakamurella</taxon>
    </lineage>
</organism>
<accession>A0AAU8DLE5</accession>
<keyword evidence="2" id="KW-0238">DNA-binding</keyword>
<proteinExistence type="predicted"/>
<reference evidence="5" key="1">
    <citation type="submission" date="2024-05" db="EMBL/GenBank/DDBJ databases">
        <authorList>
            <person name="Cai S.Y."/>
            <person name="Jin L.M."/>
            <person name="Li H.R."/>
        </authorList>
    </citation>
    <scope>NUCLEOTIDE SEQUENCE</scope>
    <source>
        <strain evidence="5">A5-74</strain>
    </source>
</reference>
<dbReference type="AlphaFoldDB" id="A0AAU8DLE5"/>
<dbReference type="SUPFAM" id="SSF46785">
    <property type="entry name" value="Winged helix' DNA-binding domain"/>
    <property type="match status" value="1"/>
</dbReference>
<dbReference type="PANTHER" id="PTHR43537">
    <property type="entry name" value="TRANSCRIPTIONAL REGULATOR, GNTR FAMILY"/>
    <property type="match status" value="1"/>
</dbReference>
<dbReference type="Pfam" id="PF00392">
    <property type="entry name" value="GntR"/>
    <property type="match status" value="1"/>
</dbReference>
<dbReference type="SMART" id="SM00895">
    <property type="entry name" value="FCD"/>
    <property type="match status" value="1"/>
</dbReference>
<dbReference type="Gene3D" id="1.20.120.530">
    <property type="entry name" value="GntR ligand-binding domain-like"/>
    <property type="match status" value="1"/>
</dbReference>
<evidence type="ECO:0000313" key="5">
    <source>
        <dbReference type="EMBL" id="XCG63077.1"/>
    </source>
</evidence>
<dbReference type="InterPro" id="IPR011711">
    <property type="entry name" value="GntR_C"/>
</dbReference>
<dbReference type="SMART" id="SM00345">
    <property type="entry name" value="HTH_GNTR"/>
    <property type="match status" value="1"/>
</dbReference>
<dbReference type="RefSeq" id="WP_353648692.1">
    <property type="nucleotide sequence ID" value="NZ_CP159218.1"/>
</dbReference>
<sequence length="227" mass="24263">MALTDEAIAKIKDMIVSGRLAPGAKLPREPDLAAELGLSRNSLREAVKALSVFRVLEVRQGDGTYVSSLEPAILLDAMGFLMEFHSDDSILQILQVRRILEPAATAMAARTRTAEQVTRLREMAGQDTLGTPVQDLVAHDLAFHSAIAATSGNPVLAGMLDSIAMPTSRARVWRGLTQQDAVASTIEQHLGIVEAIAAGDPVLAQARAVVHIAGVEEWITLARNLTS</sequence>
<evidence type="ECO:0000256" key="3">
    <source>
        <dbReference type="ARBA" id="ARBA00023163"/>
    </source>
</evidence>
<feature type="domain" description="HTH gntR-type" evidence="4">
    <location>
        <begin position="1"/>
        <end position="69"/>
    </location>
</feature>
<evidence type="ECO:0000256" key="1">
    <source>
        <dbReference type="ARBA" id="ARBA00023015"/>
    </source>
</evidence>
<dbReference type="EMBL" id="CP159218">
    <property type="protein sequence ID" value="XCG63077.1"/>
    <property type="molecule type" value="Genomic_DNA"/>
</dbReference>
<dbReference type="CDD" id="cd07377">
    <property type="entry name" value="WHTH_GntR"/>
    <property type="match status" value="1"/>
</dbReference>
<dbReference type="GO" id="GO:0003677">
    <property type="term" value="F:DNA binding"/>
    <property type="evidence" value="ECO:0007669"/>
    <property type="project" value="UniProtKB-KW"/>
</dbReference>
<dbReference type="PANTHER" id="PTHR43537:SF5">
    <property type="entry name" value="UXU OPERON TRANSCRIPTIONAL REGULATOR"/>
    <property type="match status" value="1"/>
</dbReference>
<dbReference type="InterPro" id="IPR000524">
    <property type="entry name" value="Tscrpt_reg_HTH_GntR"/>
</dbReference>
<gene>
    <name evidence="5" type="ORF">ABLG96_17980</name>
</gene>